<dbReference type="AlphaFoldDB" id="A0A7R9CH72"/>
<dbReference type="InterPro" id="IPR051568">
    <property type="entry name" value="LZTR1/Attractin"/>
</dbReference>
<dbReference type="InterPro" id="IPR000210">
    <property type="entry name" value="BTB/POZ_dom"/>
</dbReference>
<dbReference type="PANTHER" id="PTHR46376">
    <property type="entry name" value="LEUCINE-ZIPPER-LIKE TRANSCRIPTIONAL REGULATOR 1"/>
    <property type="match status" value="1"/>
</dbReference>
<evidence type="ECO:0000313" key="4">
    <source>
        <dbReference type="EMBL" id="CAD7395295.1"/>
    </source>
</evidence>
<dbReference type="GO" id="GO:0005794">
    <property type="term" value="C:Golgi apparatus"/>
    <property type="evidence" value="ECO:0007669"/>
    <property type="project" value="TreeGrafter"/>
</dbReference>
<keyword evidence="2" id="KW-0677">Repeat</keyword>
<reference evidence="4" key="1">
    <citation type="submission" date="2020-11" db="EMBL/GenBank/DDBJ databases">
        <authorList>
            <person name="Tran Van P."/>
        </authorList>
    </citation>
    <scope>NUCLEOTIDE SEQUENCE</scope>
</reference>
<organism evidence="4">
    <name type="scientific">Timema cristinae</name>
    <name type="common">Walking stick</name>
    <dbReference type="NCBI Taxonomy" id="61476"/>
    <lineage>
        <taxon>Eukaryota</taxon>
        <taxon>Metazoa</taxon>
        <taxon>Ecdysozoa</taxon>
        <taxon>Arthropoda</taxon>
        <taxon>Hexapoda</taxon>
        <taxon>Insecta</taxon>
        <taxon>Pterygota</taxon>
        <taxon>Neoptera</taxon>
        <taxon>Polyneoptera</taxon>
        <taxon>Phasmatodea</taxon>
        <taxon>Timematodea</taxon>
        <taxon>Timematoidea</taxon>
        <taxon>Timematidae</taxon>
        <taxon>Timema</taxon>
    </lineage>
</organism>
<dbReference type="PANTHER" id="PTHR46376:SF1">
    <property type="entry name" value="LEUCINE-ZIPPER-LIKE TRANSCRIPTIONAL REGULATOR 1"/>
    <property type="match status" value="1"/>
</dbReference>
<dbReference type="SUPFAM" id="SSF54695">
    <property type="entry name" value="POZ domain"/>
    <property type="match status" value="1"/>
</dbReference>
<dbReference type="InterPro" id="IPR011333">
    <property type="entry name" value="SKP1/BTB/POZ_sf"/>
</dbReference>
<evidence type="ECO:0000256" key="1">
    <source>
        <dbReference type="ARBA" id="ARBA00022441"/>
    </source>
</evidence>
<name>A0A7R9CH72_TIMCR</name>
<sequence length="299" mass="33965">MDVYRLAEQFHMLRLEELCMQYLEVAISHCNVLEALHNASKLQLFCIKEYCLKYIVNESNFNQIVMSKEFETLEQPLMVEIIRRRQMPHVRSQFELRFEDSGNTLEQDMELFLNTSGKEFTDITLMLDGIPVPAHKAILAARCTYFEGMFRSFMPDDNIVNRASLGVMTGVDGSSSSFQNCSTTSVKVGVHEDEEMNNNDMSRDKVYADMSRDKVYADIGGFCTLTFIIQPKIVSRAQGVPVSPSSFLPVMMWEKIQVTLENAVMNGAWHHKYGSDTMRDTVQIDETLGGSLSKVSLAC</sequence>
<dbReference type="CDD" id="cd18505">
    <property type="entry name" value="BACK1_LZTR1"/>
    <property type="match status" value="1"/>
</dbReference>
<protein>
    <recommendedName>
        <fullName evidence="3">BTB domain-containing protein</fullName>
    </recommendedName>
</protein>
<evidence type="ECO:0000259" key="3">
    <source>
        <dbReference type="PROSITE" id="PS50097"/>
    </source>
</evidence>
<feature type="domain" description="BTB" evidence="3">
    <location>
        <begin position="121"/>
        <end position="152"/>
    </location>
</feature>
<proteinExistence type="predicted"/>
<keyword evidence="1" id="KW-0880">Kelch repeat</keyword>
<dbReference type="Gene3D" id="3.30.710.10">
    <property type="entry name" value="Potassium Channel Kv1.1, Chain A"/>
    <property type="match status" value="2"/>
</dbReference>
<accession>A0A7R9CH72</accession>
<dbReference type="EMBL" id="OC317182">
    <property type="protein sequence ID" value="CAD7395295.1"/>
    <property type="molecule type" value="Genomic_DNA"/>
</dbReference>
<dbReference type="PROSITE" id="PS50097">
    <property type="entry name" value="BTB"/>
    <property type="match status" value="1"/>
</dbReference>
<dbReference type="Pfam" id="PF00651">
    <property type="entry name" value="BTB"/>
    <property type="match status" value="1"/>
</dbReference>
<evidence type="ECO:0000256" key="2">
    <source>
        <dbReference type="ARBA" id="ARBA00022737"/>
    </source>
</evidence>
<gene>
    <name evidence="4" type="ORF">TCEB3V08_LOCUS3067</name>
</gene>